<organism evidence="1">
    <name type="scientific">Arundo donax</name>
    <name type="common">Giant reed</name>
    <name type="synonym">Donax arundinaceus</name>
    <dbReference type="NCBI Taxonomy" id="35708"/>
    <lineage>
        <taxon>Eukaryota</taxon>
        <taxon>Viridiplantae</taxon>
        <taxon>Streptophyta</taxon>
        <taxon>Embryophyta</taxon>
        <taxon>Tracheophyta</taxon>
        <taxon>Spermatophyta</taxon>
        <taxon>Magnoliopsida</taxon>
        <taxon>Liliopsida</taxon>
        <taxon>Poales</taxon>
        <taxon>Poaceae</taxon>
        <taxon>PACMAD clade</taxon>
        <taxon>Arundinoideae</taxon>
        <taxon>Arundineae</taxon>
        <taxon>Arundo</taxon>
    </lineage>
</organism>
<accession>A0A0A9GVL2</accession>
<proteinExistence type="predicted"/>
<evidence type="ECO:0000313" key="1">
    <source>
        <dbReference type="EMBL" id="JAE24608.1"/>
    </source>
</evidence>
<reference evidence="1" key="1">
    <citation type="submission" date="2014-09" db="EMBL/GenBank/DDBJ databases">
        <authorList>
            <person name="Magalhaes I.L.F."/>
            <person name="Oliveira U."/>
            <person name="Santos F.R."/>
            <person name="Vidigal T.H.D.A."/>
            <person name="Brescovit A.D."/>
            <person name="Santos A.J."/>
        </authorList>
    </citation>
    <scope>NUCLEOTIDE SEQUENCE</scope>
    <source>
        <tissue evidence="1">Shoot tissue taken approximately 20 cm above the soil surface</tissue>
    </source>
</reference>
<reference evidence="1" key="2">
    <citation type="journal article" date="2015" name="Data Brief">
        <title>Shoot transcriptome of the giant reed, Arundo donax.</title>
        <authorList>
            <person name="Barrero R.A."/>
            <person name="Guerrero F.D."/>
            <person name="Moolhuijzen P."/>
            <person name="Goolsby J.A."/>
            <person name="Tidwell J."/>
            <person name="Bellgard S.E."/>
            <person name="Bellgard M.I."/>
        </authorList>
    </citation>
    <scope>NUCLEOTIDE SEQUENCE</scope>
    <source>
        <tissue evidence="1">Shoot tissue taken approximately 20 cm above the soil surface</tissue>
    </source>
</reference>
<dbReference type="EMBL" id="GBRH01173288">
    <property type="protein sequence ID" value="JAE24608.1"/>
    <property type="molecule type" value="Transcribed_RNA"/>
</dbReference>
<sequence>MCGLLFYTNFSKVMMRKIREDGTLISLHDLVQYGGSRVKSQYVKYNE</sequence>
<protein>
    <submittedName>
        <fullName evidence="1">Uncharacterized protein</fullName>
    </submittedName>
</protein>
<dbReference type="AlphaFoldDB" id="A0A0A9GVL2"/>
<name>A0A0A9GVL2_ARUDO</name>